<reference evidence="4 5" key="1">
    <citation type="submission" date="2024-01" db="EMBL/GenBank/DDBJ databases">
        <title>Pedobacter sp. nov., isolated from fresh soil.</title>
        <authorList>
            <person name="Le N.T.T."/>
        </authorList>
    </citation>
    <scope>NUCLEOTIDE SEQUENCE [LARGE SCALE GENOMIC DNA]</scope>
    <source>
        <strain evidence="4 5">KR3-3</strain>
    </source>
</reference>
<dbReference type="EMBL" id="JAZDQT010000001">
    <property type="protein sequence ID" value="MEE1944989.1"/>
    <property type="molecule type" value="Genomic_DNA"/>
</dbReference>
<dbReference type="Pfam" id="PF00583">
    <property type="entry name" value="Acetyltransf_1"/>
    <property type="match status" value="1"/>
</dbReference>
<dbReference type="PANTHER" id="PTHR43877">
    <property type="entry name" value="AMINOALKYLPHOSPHONATE N-ACETYLTRANSFERASE-RELATED-RELATED"/>
    <property type="match status" value="1"/>
</dbReference>
<feature type="domain" description="N-acetyltransferase" evidence="3">
    <location>
        <begin position="3"/>
        <end position="150"/>
    </location>
</feature>
<dbReference type="InterPro" id="IPR000182">
    <property type="entry name" value="GNAT_dom"/>
</dbReference>
<keyword evidence="1" id="KW-0808">Transferase</keyword>
<evidence type="ECO:0000259" key="3">
    <source>
        <dbReference type="PROSITE" id="PS51186"/>
    </source>
</evidence>
<evidence type="ECO:0000313" key="5">
    <source>
        <dbReference type="Proteomes" id="UP001336835"/>
    </source>
</evidence>
<evidence type="ECO:0000256" key="2">
    <source>
        <dbReference type="ARBA" id="ARBA00023315"/>
    </source>
</evidence>
<keyword evidence="2" id="KW-0012">Acyltransferase</keyword>
<dbReference type="CDD" id="cd04301">
    <property type="entry name" value="NAT_SF"/>
    <property type="match status" value="1"/>
</dbReference>
<organism evidence="4 5">
    <name type="scientific">Pedobacter albus</name>
    <dbReference type="NCBI Taxonomy" id="3113905"/>
    <lineage>
        <taxon>Bacteria</taxon>
        <taxon>Pseudomonadati</taxon>
        <taxon>Bacteroidota</taxon>
        <taxon>Sphingobacteriia</taxon>
        <taxon>Sphingobacteriales</taxon>
        <taxon>Sphingobacteriaceae</taxon>
        <taxon>Pedobacter</taxon>
    </lineage>
</organism>
<proteinExistence type="predicted"/>
<sequence length="150" mass="16958">MTTCIQTTSENSDFQQLVKLLDAYLAEKDGNEHAFYAQYNKTDDIKQVIVAYRDDVPVGCGAIKAFSAQAMEVKRMYVKPEHRGQGIASLVLTELESWAKLLGYEKCLLETGKRQQEAVALYQKNGYQIIPNYGQYIGVDNSVCFEKILM</sequence>
<protein>
    <submittedName>
        <fullName evidence="4">GNAT family N-acetyltransferase</fullName>
    </submittedName>
</protein>
<comment type="caution">
    <text evidence="4">The sequence shown here is derived from an EMBL/GenBank/DDBJ whole genome shotgun (WGS) entry which is preliminary data.</text>
</comment>
<keyword evidence="5" id="KW-1185">Reference proteome</keyword>
<dbReference type="SUPFAM" id="SSF55729">
    <property type="entry name" value="Acyl-CoA N-acyltransferases (Nat)"/>
    <property type="match status" value="1"/>
</dbReference>
<name>A0ABU7I6I9_9SPHI</name>
<evidence type="ECO:0000313" key="4">
    <source>
        <dbReference type="EMBL" id="MEE1944989.1"/>
    </source>
</evidence>
<gene>
    <name evidence="4" type="ORF">VRU48_07720</name>
</gene>
<dbReference type="RefSeq" id="WP_330107343.1">
    <property type="nucleotide sequence ID" value="NZ_JAZDQT010000001.1"/>
</dbReference>
<dbReference type="InterPro" id="IPR050832">
    <property type="entry name" value="Bact_Acetyltransf"/>
</dbReference>
<dbReference type="Gene3D" id="3.40.630.30">
    <property type="match status" value="1"/>
</dbReference>
<dbReference type="Proteomes" id="UP001336835">
    <property type="component" value="Unassembled WGS sequence"/>
</dbReference>
<dbReference type="PROSITE" id="PS51186">
    <property type="entry name" value="GNAT"/>
    <property type="match status" value="1"/>
</dbReference>
<accession>A0ABU7I6I9</accession>
<evidence type="ECO:0000256" key="1">
    <source>
        <dbReference type="ARBA" id="ARBA00022679"/>
    </source>
</evidence>
<dbReference type="PANTHER" id="PTHR43877:SF2">
    <property type="entry name" value="AMINOALKYLPHOSPHONATE N-ACETYLTRANSFERASE-RELATED"/>
    <property type="match status" value="1"/>
</dbReference>
<dbReference type="InterPro" id="IPR016181">
    <property type="entry name" value="Acyl_CoA_acyltransferase"/>
</dbReference>